<dbReference type="SUPFAM" id="SSF81606">
    <property type="entry name" value="PP2C-like"/>
    <property type="match status" value="1"/>
</dbReference>
<evidence type="ECO:0000313" key="4">
    <source>
        <dbReference type="Proteomes" id="UP000183376"/>
    </source>
</evidence>
<dbReference type="OrthoDB" id="5241041at2"/>
<dbReference type="RefSeq" id="WP_052407065.1">
    <property type="nucleotide sequence ID" value="NZ_JOEF01000004.1"/>
</dbReference>
<dbReference type="STRING" id="211114.SAMN04489726_7688"/>
<dbReference type="InterPro" id="IPR052016">
    <property type="entry name" value="Bact_Sigma-Reg"/>
</dbReference>
<keyword evidence="4" id="KW-1185">Reference proteome</keyword>
<dbReference type="eggNOG" id="COG2208">
    <property type="taxonomic scope" value="Bacteria"/>
</dbReference>
<dbReference type="InterPro" id="IPR001932">
    <property type="entry name" value="PPM-type_phosphatase-like_dom"/>
</dbReference>
<dbReference type="PANTHER" id="PTHR43156:SF2">
    <property type="entry name" value="STAGE II SPORULATION PROTEIN E"/>
    <property type="match status" value="1"/>
</dbReference>
<dbReference type="Pfam" id="PF07228">
    <property type="entry name" value="SpoIIE"/>
    <property type="match status" value="1"/>
</dbReference>
<gene>
    <name evidence="3" type="ORF">SAMN04489726_7688</name>
</gene>
<dbReference type="Gene3D" id="3.60.40.10">
    <property type="entry name" value="PPM-type phosphatase domain"/>
    <property type="match status" value="1"/>
</dbReference>
<reference evidence="3 4" key="1">
    <citation type="submission" date="2016-10" db="EMBL/GenBank/DDBJ databases">
        <authorList>
            <person name="de Groot N.N."/>
        </authorList>
    </citation>
    <scope>NUCLEOTIDE SEQUENCE [LARGE SCALE GENOMIC DNA]</scope>
    <source>
        <strain evidence="3 4">DSM 44149</strain>
    </source>
</reference>
<organism evidence="3 4">
    <name type="scientific">Allokutzneria albata</name>
    <name type="common">Kibdelosporangium albatum</name>
    <dbReference type="NCBI Taxonomy" id="211114"/>
    <lineage>
        <taxon>Bacteria</taxon>
        <taxon>Bacillati</taxon>
        <taxon>Actinomycetota</taxon>
        <taxon>Actinomycetes</taxon>
        <taxon>Pseudonocardiales</taxon>
        <taxon>Pseudonocardiaceae</taxon>
        <taxon>Allokutzneria</taxon>
    </lineage>
</organism>
<keyword evidence="1" id="KW-0378">Hydrolase</keyword>
<dbReference type="AlphaFoldDB" id="A0A1H0DAN2"/>
<dbReference type="InterPro" id="IPR036457">
    <property type="entry name" value="PPM-type-like_dom_sf"/>
</dbReference>
<sequence>MSNTEPRALPGGSSVQTVSLDMVRALVADADGAVVVQDSEARVQVANEAAMSLFPGLVIGRRPEPTGSALFTVAAAPDAEFELTHRGMRLRVRRRELGGGWHSWRVLDTEPGAAEEPAEPGQATDSRFLNEAGLRLAALRDVPHTAREIAELAVPVLGDAVVVVLPIPRGRVRWWRSGRPDPGRARRPSPSTAPVLAAALAGHVQGARVMSSEEVASLPWLSEMDGEVLVIPLPGDGEGIGALVVSVRYGYDRQRHRTLVDFAARADLAIARAHKWEEYERAITGLQTTLLPRELPVVPGADLSAAYRPARGPLGVGGDFYDVRLRADNSALFLLGDVCGNGAEAAALTGRVRHTIAALDLVEQDPSRLLYLLNDVLLATQSRRFTTMVAGSMARSGRGLGLNLTSGGHPPPLVLRRDGEVEEVALPGTLVGILPHARFPHCRVELDAGELCLLYSDGITEARSGPDGVHMFGQHRLTEVLTSCVGLPAAEVIARIERAVDEWTGENDRDDVAILAVRAEP</sequence>
<protein>
    <submittedName>
        <fullName evidence="3">Stage II sporulation protein E (SpoIIE)</fullName>
    </submittedName>
</protein>
<dbReference type="EMBL" id="LT629701">
    <property type="protein sequence ID" value="SDN67175.1"/>
    <property type="molecule type" value="Genomic_DNA"/>
</dbReference>
<name>A0A1H0DAN2_ALLAB</name>
<dbReference type="Gene3D" id="3.30.450.40">
    <property type="match status" value="1"/>
</dbReference>
<dbReference type="Proteomes" id="UP000183376">
    <property type="component" value="Chromosome I"/>
</dbReference>
<accession>A0A1H0DAN2</accession>
<evidence type="ECO:0000313" key="3">
    <source>
        <dbReference type="EMBL" id="SDN67175.1"/>
    </source>
</evidence>
<dbReference type="InterPro" id="IPR029016">
    <property type="entry name" value="GAF-like_dom_sf"/>
</dbReference>
<evidence type="ECO:0000259" key="2">
    <source>
        <dbReference type="SMART" id="SM00331"/>
    </source>
</evidence>
<dbReference type="PANTHER" id="PTHR43156">
    <property type="entry name" value="STAGE II SPORULATION PROTEIN E-RELATED"/>
    <property type="match status" value="1"/>
</dbReference>
<dbReference type="GO" id="GO:0016791">
    <property type="term" value="F:phosphatase activity"/>
    <property type="evidence" value="ECO:0007669"/>
    <property type="project" value="TreeGrafter"/>
</dbReference>
<evidence type="ECO:0000256" key="1">
    <source>
        <dbReference type="ARBA" id="ARBA00022801"/>
    </source>
</evidence>
<dbReference type="SMART" id="SM00331">
    <property type="entry name" value="PP2C_SIG"/>
    <property type="match status" value="1"/>
</dbReference>
<proteinExistence type="predicted"/>
<feature type="domain" description="PPM-type phosphatase" evidence="2">
    <location>
        <begin position="298"/>
        <end position="519"/>
    </location>
</feature>